<dbReference type="HOGENOM" id="CLU_061526_0_0_7"/>
<dbReference type="AlphaFoldDB" id="I4C9E9"/>
<evidence type="ECO:0000313" key="1">
    <source>
        <dbReference type="EMBL" id="AFM26190.1"/>
    </source>
</evidence>
<dbReference type="PANTHER" id="PTHR42827:SF1">
    <property type="entry name" value="IRON-SULFUR CLUSTER-BINDING PROTEIN"/>
    <property type="match status" value="1"/>
</dbReference>
<keyword evidence="2" id="KW-1185">Reference proteome</keyword>
<organism evidence="1 2">
    <name type="scientific">Desulfomonile tiedjei (strain ATCC 49306 / DSM 6799 / DCB-1)</name>
    <dbReference type="NCBI Taxonomy" id="706587"/>
    <lineage>
        <taxon>Bacteria</taxon>
        <taxon>Pseudomonadati</taxon>
        <taxon>Thermodesulfobacteriota</taxon>
        <taxon>Desulfomonilia</taxon>
        <taxon>Desulfomonilales</taxon>
        <taxon>Desulfomonilaceae</taxon>
        <taxon>Desulfomonile</taxon>
    </lineage>
</organism>
<dbReference type="PANTHER" id="PTHR42827">
    <property type="entry name" value="IRON-SULFUR CLUSTER-BINDING PROTEIN-RELATED"/>
    <property type="match status" value="1"/>
</dbReference>
<dbReference type="OrthoDB" id="9784571at2"/>
<dbReference type="EMBL" id="CP003360">
    <property type="protein sequence ID" value="AFM26190.1"/>
    <property type="molecule type" value="Genomic_DNA"/>
</dbReference>
<evidence type="ECO:0008006" key="3">
    <source>
        <dbReference type="Google" id="ProtNLM"/>
    </source>
</evidence>
<dbReference type="STRING" id="706587.Desti_3540"/>
<gene>
    <name evidence="1" type="ordered locus">Desti_3540</name>
</gene>
<dbReference type="eggNOG" id="COG1600">
    <property type="taxonomic scope" value="Bacteria"/>
</dbReference>
<evidence type="ECO:0000313" key="2">
    <source>
        <dbReference type="Proteomes" id="UP000006055"/>
    </source>
</evidence>
<dbReference type="KEGG" id="dti:Desti_3540"/>
<accession>I4C9E9</accession>
<sequence length="297" mass="33071">MAADARIWLTEIIEEYLKDSPDNSLKMEPDEKAWDAVLVGFSSGADPLYEAYKDLVSESHWTPLEAFSIGFPDVVVNPANLTVISWILPQREATRSDNRKETFYPSRRWVQARFPGEEFNNSLRRHLVNALSSRGIKSVAPILLPEWSRVKSARFVFSSKWSERHAAYAAGLGTFGLCDGLITSKGKAHRVGSVIADLSVPVTERPYDNHHAYCLFFYDGSCTACRKRCPVGAITETGHDKQKCREHVHETCGEYVRKSFGSDGHGCGLCQTGVPCESGIPKKILKALNKTDSCGKR</sequence>
<reference evidence="2" key="1">
    <citation type="submission" date="2012-06" db="EMBL/GenBank/DDBJ databases">
        <title>Complete sequence of chromosome of Desulfomonile tiedjei DSM 6799.</title>
        <authorList>
            <person name="Lucas S."/>
            <person name="Copeland A."/>
            <person name="Lapidus A."/>
            <person name="Glavina del Rio T."/>
            <person name="Dalin E."/>
            <person name="Tice H."/>
            <person name="Bruce D."/>
            <person name="Goodwin L."/>
            <person name="Pitluck S."/>
            <person name="Peters L."/>
            <person name="Ovchinnikova G."/>
            <person name="Zeytun A."/>
            <person name="Lu M."/>
            <person name="Kyrpides N."/>
            <person name="Mavromatis K."/>
            <person name="Ivanova N."/>
            <person name="Brettin T."/>
            <person name="Detter J.C."/>
            <person name="Han C."/>
            <person name="Larimer F."/>
            <person name="Land M."/>
            <person name="Hauser L."/>
            <person name="Markowitz V."/>
            <person name="Cheng J.-F."/>
            <person name="Hugenholtz P."/>
            <person name="Woyke T."/>
            <person name="Wu D."/>
            <person name="Spring S."/>
            <person name="Schroeder M."/>
            <person name="Brambilla E."/>
            <person name="Klenk H.-P."/>
            <person name="Eisen J.A."/>
        </authorList>
    </citation>
    <scope>NUCLEOTIDE SEQUENCE [LARGE SCALE GENOMIC DNA]</scope>
    <source>
        <strain evidence="2">ATCC 49306 / DSM 6799 / DCB-1</strain>
    </source>
</reference>
<dbReference type="RefSeq" id="WP_014811321.1">
    <property type="nucleotide sequence ID" value="NC_018025.1"/>
</dbReference>
<dbReference type="Proteomes" id="UP000006055">
    <property type="component" value="Chromosome"/>
</dbReference>
<proteinExistence type="predicted"/>
<dbReference type="PATRIC" id="fig|706587.4.peg.4026"/>
<protein>
    <recommendedName>
        <fullName evidence="3">4Fe-4S ferredoxin-type domain-containing protein</fullName>
    </recommendedName>
</protein>
<name>I4C9E9_DESTA</name>